<keyword evidence="5" id="KW-0547">Nucleotide-binding</keyword>
<reference evidence="14" key="1">
    <citation type="submission" date="2024-02" db="EMBL/GenBank/DDBJ databases">
        <authorList>
            <consortium name="ELIXIR-Norway"/>
            <consortium name="Elixir Norway"/>
        </authorList>
    </citation>
    <scope>NUCLEOTIDE SEQUENCE</scope>
</reference>
<dbReference type="Gene3D" id="3.40.50.620">
    <property type="entry name" value="HUPs"/>
    <property type="match status" value="1"/>
</dbReference>
<feature type="domain" description="tRNA synthetases class I catalytic" evidence="13">
    <location>
        <begin position="51"/>
        <end position="362"/>
    </location>
</feature>
<dbReference type="InterPro" id="IPR009080">
    <property type="entry name" value="tRNAsynth_Ia_anticodon-bd"/>
</dbReference>
<evidence type="ECO:0000313" key="15">
    <source>
        <dbReference type="Proteomes" id="UP001497444"/>
    </source>
</evidence>
<dbReference type="EMBL" id="OZ020109">
    <property type="protein sequence ID" value="CAK9262390.1"/>
    <property type="molecule type" value="Genomic_DNA"/>
</dbReference>
<dbReference type="PANTHER" id="PTHR10890">
    <property type="entry name" value="CYSTEINYL-TRNA SYNTHETASE"/>
    <property type="match status" value="1"/>
</dbReference>
<feature type="compositionally biased region" description="Basic and acidic residues" evidence="12">
    <location>
        <begin position="563"/>
        <end position="596"/>
    </location>
</feature>
<evidence type="ECO:0000256" key="3">
    <source>
        <dbReference type="ARBA" id="ARBA00022598"/>
    </source>
</evidence>
<evidence type="ECO:0000256" key="7">
    <source>
        <dbReference type="ARBA" id="ARBA00022840"/>
    </source>
</evidence>
<proteinExistence type="inferred from homology"/>
<evidence type="ECO:0000256" key="5">
    <source>
        <dbReference type="ARBA" id="ARBA00022741"/>
    </source>
</evidence>
<comment type="cofactor">
    <cofactor evidence="1">
        <name>Zn(2+)</name>
        <dbReference type="ChEBI" id="CHEBI:29105"/>
    </cofactor>
</comment>
<evidence type="ECO:0000256" key="11">
    <source>
        <dbReference type="SAM" id="Coils"/>
    </source>
</evidence>
<keyword evidence="8" id="KW-0648">Protein biosynthesis</keyword>
<evidence type="ECO:0000256" key="10">
    <source>
        <dbReference type="ARBA" id="ARBA00031499"/>
    </source>
</evidence>
<feature type="coiled-coil region" evidence="11">
    <location>
        <begin position="381"/>
        <end position="408"/>
    </location>
</feature>
<evidence type="ECO:0000256" key="9">
    <source>
        <dbReference type="ARBA" id="ARBA00023146"/>
    </source>
</evidence>
<keyword evidence="7" id="KW-0067">ATP-binding</keyword>
<gene>
    <name evidence="14" type="ORF">CSSPJE1EN1_LOCUS7868</name>
</gene>
<dbReference type="SUPFAM" id="SSF52374">
    <property type="entry name" value="Nucleotidylyl transferase"/>
    <property type="match status" value="1"/>
</dbReference>
<feature type="region of interest" description="Disordered" evidence="12">
    <location>
        <begin position="563"/>
        <end position="626"/>
    </location>
</feature>
<keyword evidence="4" id="KW-0479">Metal-binding</keyword>
<name>A0ABP0WA18_9BRYO</name>
<dbReference type="InterPro" id="IPR014729">
    <property type="entry name" value="Rossmann-like_a/b/a_fold"/>
</dbReference>
<dbReference type="Pfam" id="PF01406">
    <property type="entry name" value="tRNA-synt_1e"/>
    <property type="match status" value="1"/>
</dbReference>
<keyword evidence="15" id="KW-1185">Reference proteome</keyword>
<dbReference type="PANTHER" id="PTHR10890:SF3">
    <property type="entry name" value="CYSTEINE--TRNA LIGASE, CYTOPLASMIC"/>
    <property type="match status" value="1"/>
</dbReference>
<accession>A0ABP0WA18</accession>
<evidence type="ECO:0000256" key="2">
    <source>
        <dbReference type="ARBA" id="ARBA00012832"/>
    </source>
</evidence>
<feature type="compositionally biased region" description="Polar residues" evidence="12">
    <location>
        <begin position="610"/>
        <end position="626"/>
    </location>
</feature>
<keyword evidence="9" id="KW-0030">Aminoacyl-tRNA synthetase</keyword>
<evidence type="ECO:0000259" key="13">
    <source>
        <dbReference type="Pfam" id="PF01406"/>
    </source>
</evidence>
<evidence type="ECO:0000256" key="4">
    <source>
        <dbReference type="ARBA" id="ARBA00022723"/>
    </source>
</evidence>
<keyword evidence="11" id="KW-0175">Coiled coil</keyword>
<dbReference type="Gene3D" id="1.20.120.1910">
    <property type="entry name" value="Cysteine-tRNA ligase, C-terminal anti-codon recognition domain"/>
    <property type="match status" value="1"/>
</dbReference>
<dbReference type="InterPro" id="IPR024909">
    <property type="entry name" value="Cys-tRNA/MSH_ligase"/>
</dbReference>
<keyword evidence="6" id="KW-0862">Zinc</keyword>
<dbReference type="PRINTS" id="PR00983">
    <property type="entry name" value="TRNASYNTHCYS"/>
</dbReference>
<keyword evidence="3" id="KW-0436">Ligase</keyword>
<sequence length="1189" mass="133600">MASVQNGLESLFESLGRNWTPPAPTSKPVTGLHVYNSLSREKVPFVTRDGSNQVTWYICGPTVYDSSHLGHARNYVTFDIIRRIMEEYFGYNILYVMNVTDVDDKIINRARRNYLLDDFRATATNPGQRFFGCRYEHEFMEDMKNLGVQVPDVLTRVTEYIHEIIEYVQVILNHELAYVANNSVYFDTKAFRDAGHTYGKLNPWAVGSSELASESESNFETTEKRSSCDFALWKKSKEGEPAWKSPWGMGRPGWHIECSAMASDILGDCMDIHSGGHDLQFPHHDNELAQAEAYFNSSQWVKYFFHSGHLSIDGLKMSKSLKNFISIKEALQKYTSRQLRMLFVIHAWDKPINFSEAAVNEALGKEKQFKNFFSNVQVEMRQAALEDVQRWADDEKQLQRRIQEVQSKVRVRLEDNFDTAGAVSELLLLVKDVHSYIDKCNSMGVKPRIFIIQKAAVYITKILSIFGLSDAGRGDIGFGSSASQGVASAASLEVVVAPYWDAFCLFRDQVRAAAREGAPKEKLLELGDKMRDENMVDLGVRIEDKGGKSTWKLDDPEVLQREREERLQKDKEKLVQKEAARRELEEKKQKAREQKLQRKQQQKAGRDSLSESFGSDDYVQQQKQSSMVEASDTSENCFQIGLPQLENDSILIMGRKGTFEGADAIEILFEQVEDMSKVVGVGLQKSKVVVTEQFGVMVIQITEHMWLDLWKETSFVPMSINVPKLPINYKLPMCNLTPEESSKRFGVGLGGFRSEGLCMYVEDNMSKQTGEMFPLIFELAEKMGLKSENAKPSWLQHLKDVSTETLEGEVRDQGGSSNEPMDGGDHDQGATSHEPMEGAVSNQGGTSSEHMELGGQVDQQSFGENPFQLLSESPSGTGPIVSEKNGSLTVIVIPECGGTFHKGLTKELADPDGRIKSATIAPWLKFKFEKLGDNRKITTTIVTQCNLGGGQLKYHEDLDLGYYHDNITISLTCEENLAARLLSGTVTSIDLTTSSRTETLTGSRSIANQMSGQANVQVQIPLVGVGMQAQGNLGVIDTFGDSRAIAATMESSNTQFAGFLVNPNECPGSLNFNFLYHVEIMEEIAKGRRQFMHAGINKTLWPTIVGEWVPLDWEEARLYKFKTERDITSIRSLRRSTAKGEMLVFMQQRYEVSMFINHAMNHIHRYGTTELRGPGVQSLPKVLTKFPAI</sequence>
<evidence type="ECO:0000256" key="8">
    <source>
        <dbReference type="ARBA" id="ARBA00022917"/>
    </source>
</evidence>
<dbReference type="HAMAP" id="MF_00041">
    <property type="entry name" value="Cys_tRNA_synth"/>
    <property type="match status" value="1"/>
</dbReference>
<evidence type="ECO:0000256" key="1">
    <source>
        <dbReference type="ARBA" id="ARBA00001947"/>
    </source>
</evidence>
<dbReference type="EC" id="6.1.1.16" evidence="2"/>
<dbReference type="InterPro" id="IPR032678">
    <property type="entry name" value="tRNA-synt_1_cat_dom"/>
</dbReference>
<dbReference type="SUPFAM" id="SSF47323">
    <property type="entry name" value="Anticodon-binding domain of a subclass of class I aminoacyl-tRNA synthetases"/>
    <property type="match status" value="1"/>
</dbReference>
<evidence type="ECO:0000256" key="6">
    <source>
        <dbReference type="ARBA" id="ARBA00022833"/>
    </source>
</evidence>
<organism evidence="14 15">
    <name type="scientific">Sphagnum jensenii</name>
    <dbReference type="NCBI Taxonomy" id="128206"/>
    <lineage>
        <taxon>Eukaryota</taxon>
        <taxon>Viridiplantae</taxon>
        <taxon>Streptophyta</taxon>
        <taxon>Embryophyta</taxon>
        <taxon>Bryophyta</taxon>
        <taxon>Sphagnophytina</taxon>
        <taxon>Sphagnopsida</taxon>
        <taxon>Sphagnales</taxon>
        <taxon>Sphagnaceae</taxon>
        <taxon>Sphagnum</taxon>
    </lineage>
</organism>
<feature type="region of interest" description="Disordered" evidence="12">
    <location>
        <begin position="805"/>
        <end position="851"/>
    </location>
</feature>
<evidence type="ECO:0000313" key="14">
    <source>
        <dbReference type="EMBL" id="CAK9262390.1"/>
    </source>
</evidence>
<protein>
    <recommendedName>
        <fullName evidence="2">cysteine--tRNA ligase</fullName>
        <ecNumber evidence="2">6.1.1.16</ecNumber>
    </recommendedName>
    <alternativeName>
        <fullName evidence="10">Cysteinyl-tRNA synthetase</fullName>
    </alternativeName>
</protein>
<evidence type="ECO:0000256" key="12">
    <source>
        <dbReference type="SAM" id="MobiDB-lite"/>
    </source>
</evidence>
<dbReference type="InterPro" id="IPR015803">
    <property type="entry name" value="Cys-tRNA-ligase"/>
</dbReference>
<dbReference type="NCBIfam" id="TIGR00435">
    <property type="entry name" value="cysS"/>
    <property type="match status" value="1"/>
</dbReference>
<dbReference type="CDD" id="cd00672">
    <property type="entry name" value="CysRS_core"/>
    <property type="match status" value="1"/>
</dbReference>
<dbReference type="Proteomes" id="UP001497444">
    <property type="component" value="Chromosome 14"/>
</dbReference>